<feature type="chain" id="PRO_5042511128" evidence="4">
    <location>
        <begin position="18"/>
        <end position="332"/>
    </location>
</feature>
<evidence type="ECO:0000256" key="4">
    <source>
        <dbReference type="SAM" id="SignalP"/>
    </source>
</evidence>
<reference evidence="6" key="1">
    <citation type="submission" date="2025-08" db="UniProtKB">
        <authorList>
            <consortium name="RefSeq"/>
        </authorList>
    </citation>
    <scope>IDENTIFICATION</scope>
</reference>
<dbReference type="InterPro" id="IPR031311">
    <property type="entry name" value="CHIT_BIND_RR_consensus"/>
</dbReference>
<dbReference type="PRINTS" id="PR00947">
    <property type="entry name" value="CUTICLE"/>
</dbReference>
<evidence type="ECO:0000256" key="1">
    <source>
        <dbReference type="ARBA" id="ARBA00022460"/>
    </source>
</evidence>
<dbReference type="Pfam" id="PF00379">
    <property type="entry name" value="Chitin_bind_4"/>
    <property type="match status" value="2"/>
</dbReference>
<dbReference type="GO" id="GO:0005615">
    <property type="term" value="C:extracellular space"/>
    <property type="evidence" value="ECO:0007669"/>
    <property type="project" value="TreeGrafter"/>
</dbReference>
<dbReference type="RefSeq" id="XP_003739423.2">
    <property type="nucleotide sequence ID" value="XM_003739375.3"/>
</dbReference>
<dbReference type="Proteomes" id="UP000694867">
    <property type="component" value="Unplaced"/>
</dbReference>
<organism evidence="5 6">
    <name type="scientific">Galendromus occidentalis</name>
    <name type="common">western predatory mite</name>
    <dbReference type="NCBI Taxonomy" id="34638"/>
    <lineage>
        <taxon>Eukaryota</taxon>
        <taxon>Metazoa</taxon>
        <taxon>Ecdysozoa</taxon>
        <taxon>Arthropoda</taxon>
        <taxon>Chelicerata</taxon>
        <taxon>Arachnida</taxon>
        <taxon>Acari</taxon>
        <taxon>Parasitiformes</taxon>
        <taxon>Mesostigmata</taxon>
        <taxon>Gamasina</taxon>
        <taxon>Phytoseioidea</taxon>
        <taxon>Phytoseiidae</taxon>
        <taxon>Typhlodrominae</taxon>
        <taxon>Galendromus</taxon>
    </lineage>
</organism>
<dbReference type="GO" id="GO:0031012">
    <property type="term" value="C:extracellular matrix"/>
    <property type="evidence" value="ECO:0007669"/>
    <property type="project" value="TreeGrafter"/>
</dbReference>
<evidence type="ECO:0000256" key="2">
    <source>
        <dbReference type="PROSITE-ProRule" id="PRU00497"/>
    </source>
</evidence>
<keyword evidence="5" id="KW-1185">Reference proteome</keyword>
<protein>
    <submittedName>
        <fullName evidence="6">Uncharacterized protein LOC100903109</fullName>
    </submittedName>
</protein>
<feature type="region of interest" description="Disordered" evidence="3">
    <location>
        <begin position="25"/>
        <end position="56"/>
    </location>
</feature>
<proteinExistence type="predicted"/>
<evidence type="ECO:0000256" key="3">
    <source>
        <dbReference type="SAM" id="MobiDB-lite"/>
    </source>
</evidence>
<evidence type="ECO:0000313" key="6">
    <source>
        <dbReference type="RefSeq" id="XP_003739423.2"/>
    </source>
</evidence>
<dbReference type="PROSITE" id="PS00233">
    <property type="entry name" value="CHIT_BIND_RR_1"/>
    <property type="match status" value="2"/>
</dbReference>
<keyword evidence="4" id="KW-0732">Signal</keyword>
<gene>
    <name evidence="6" type="primary">LOC100903109</name>
</gene>
<dbReference type="AlphaFoldDB" id="A0AAJ6QP81"/>
<feature type="compositionally biased region" description="Polar residues" evidence="3">
    <location>
        <begin position="237"/>
        <end position="253"/>
    </location>
</feature>
<evidence type="ECO:0000313" key="5">
    <source>
        <dbReference type="Proteomes" id="UP000694867"/>
    </source>
</evidence>
<name>A0AAJ6QP81_9ACAR</name>
<dbReference type="KEGG" id="goe:100903109"/>
<dbReference type="GO" id="GO:0042302">
    <property type="term" value="F:structural constituent of cuticle"/>
    <property type="evidence" value="ECO:0007669"/>
    <property type="project" value="UniProtKB-UniRule"/>
</dbReference>
<dbReference type="InterPro" id="IPR051217">
    <property type="entry name" value="Insect_Cuticle_Struc_Prot"/>
</dbReference>
<feature type="region of interest" description="Disordered" evidence="3">
    <location>
        <begin position="296"/>
        <end position="332"/>
    </location>
</feature>
<dbReference type="InterPro" id="IPR000618">
    <property type="entry name" value="Insect_cuticle"/>
</dbReference>
<accession>A0AAJ6QP81</accession>
<dbReference type="PANTHER" id="PTHR12236">
    <property type="entry name" value="STRUCTURAL CONTITUENT OF CUTICLE"/>
    <property type="match status" value="1"/>
</dbReference>
<feature type="compositionally biased region" description="Polar residues" evidence="3">
    <location>
        <begin position="296"/>
        <end position="313"/>
    </location>
</feature>
<dbReference type="GeneID" id="100903109"/>
<feature type="region of interest" description="Disordered" evidence="3">
    <location>
        <begin position="233"/>
        <end position="265"/>
    </location>
</feature>
<dbReference type="PANTHER" id="PTHR12236:SF79">
    <property type="entry name" value="CUTICULAR PROTEIN 50CB-RELATED"/>
    <property type="match status" value="1"/>
</dbReference>
<keyword evidence="1 2" id="KW-0193">Cuticle</keyword>
<dbReference type="PROSITE" id="PS51155">
    <property type="entry name" value="CHIT_BIND_RR_2"/>
    <property type="match status" value="2"/>
</dbReference>
<feature type="signal peptide" evidence="4">
    <location>
        <begin position="1"/>
        <end position="17"/>
    </location>
</feature>
<sequence length="332" mass="35256">MKTFLVVLASVVACALAQQQPEQYGPPAPYQYSYATEDKEGSSSAEESTDGSGRVTGKYTISLADGRQRTVTYYADETGFHADVITNELGTESKNPADVTIQSSAPTGPEAALQFESQRVKAKASYLAPVVVPAPAVNGFAALGPMALLQSPVRATGQVRVILGQRSSAELYSNRKQKFRNAVQVGIHFHNRTQPLFLVNRNMKTIVALAVVLCGLAEAQRYVASGQAEQYGPPTPYQYSYQTQDAEGSSSAEESTDGNGRVQGSYTLTLADGRQRTVTYYADETGFHADVITNELGTESKNPADVTIQSSAPTGAEAALQGGAGAAPRLRG</sequence>